<evidence type="ECO:0000256" key="8">
    <source>
        <dbReference type="PROSITE-ProRule" id="PRU00042"/>
    </source>
</evidence>
<dbReference type="PANTHER" id="PTHR46179:SF13">
    <property type="entry name" value="C2H2-TYPE DOMAIN-CONTAINING PROTEIN"/>
    <property type="match status" value="1"/>
</dbReference>
<keyword evidence="6" id="KW-0804">Transcription</keyword>
<keyword evidence="7" id="KW-0539">Nucleus</keyword>
<protein>
    <recommendedName>
        <fullName evidence="10">C2H2-type domain-containing protein</fullName>
    </recommendedName>
</protein>
<evidence type="ECO:0000256" key="3">
    <source>
        <dbReference type="ARBA" id="ARBA00022771"/>
    </source>
</evidence>
<keyword evidence="5" id="KW-0805">Transcription regulation</keyword>
<dbReference type="PROSITE" id="PS00028">
    <property type="entry name" value="ZINC_FINGER_C2H2_1"/>
    <property type="match status" value="2"/>
</dbReference>
<evidence type="ECO:0000313" key="12">
    <source>
        <dbReference type="Proteomes" id="UP000813427"/>
    </source>
</evidence>
<dbReference type="InterPro" id="IPR036236">
    <property type="entry name" value="Znf_C2H2_sf"/>
</dbReference>
<evidence type="ECO:0000256" key="6">
    <source>
        <dbReference type="ARBA" id="ARBA00023163"/>
    </source>
</evidence>
<comment type="subcellular location">
    <subcellularLocation>
        <location evidence="1">Nucleus</location>
    </subcellularLocation>
</comment>
<evidence type="ECO:0000313" key="11">
    <source>
        <dbReference type="EMBL" id="KAH7246243.1"/>
    </source>
</evidence>
<keyword evidence="2" id="KW-0479">Metal-binding</keyword>
<reference evidence="11" key="1">
    <citation type="journal article" date="2021" name="Nat. Commun.">
        <title>Genetic determinants of endophytism in the Arabidopsis root mycobiome.</title>
        <authorList>
            <person name="Mesny F."/>
            <person name="Miyauchi S."/>
            <person name="Thiergart T."/>
            <person name="Pickel B."/>
            <person name="Atanasova L."/>
            <person name="Karlsson M."/>
            <person name="Huettel B."/>
            <person name="Barry K.W."/>
            <person name="Haridas S."/>
            <person name="Chen C."/>
            <person name="Bauer D."/>
            <person name="Andreopoulos W."/>
            <person name="Pangilinan J."/>
            <person name="LaButti K."/>
            <person name="Riley R."/>
            <person name="Lipzen A."/>
            <person name="Clum A."/>
            <person name="Drula E."/>
            <person name="Henrissat B."/>
            <person name="Kohler A."/>
            <person name="Grigoriev I.V."/>
            <person name="Martin F.M."/>
            <person name="Hacquard S."/>
        </authorList>
    </citation>
    <scope>NUCLEOTIDE SEQUENCE</scope>
    <source>
        <strain evidence="11">MPI-SDFR-AT-0068</strain>
    </source>
</reference>
<evidence type="ECO:0000256" key="7">
    <source>
        <dbReference type="ARBA" id="ARBA00023242"/>
    </source>
</evidence>
<evidence type="ECO:0000259" key="10">
    <source>
        <dbReference type="PROSITE" id="PS50157"/>
    </source>
</evidence>
<dbReference type="InterPro" id="IPR013087">
    <property type="entry name" value="Znf_C2H2_type"/>
</dbReference>
<proteinExistence type="predicted"/>
<evidence type="ECO:0000256" key="5">
    <source>
        <dbReference type="ARBA" id="ARBA00023015"/>
    </source>
</evidence>
<dbReference type="AlphaFoldDB" id="A0A8K0RY99"/>
<evidence type="ECO:0000256" key="1">
    <source>
        <dbReference type="ARBA" id="ARBA00004123"/>
    </source>
</evidence>
<feature type="domain" description="C2H2-type" evidence="10">
    <location>
        <begin position="111"/>
        <end position="139"/>
    </location>
</feature>
<keyword evidence="4" id="KW-0862">Zinc</keyword>
<dbReference type="GO" id="GO:0006357">
    <property type="term" value="P:regulation of transcription by RNA polymerase II"/>
    <property type="evidence" value="ECO:0007669"/>
    <property type="project" value="TreeGrafter"/>
</dbReference>
<organism evidence="11 12">
    <name type="scientific">Fusarium tricinctum</name>
    <dbReference type="NCBI Taxonomy" id="61284"/>
    <lineage>
        <taxon>Eukaryota</taxon>
        <taxon>Fungi</taxon>
        <taxon>Dikarya</taxon>
        <taxon>Ascomycota</taxon>
        <taxon>Pezizomycotina</taxon>
        <taxon>Sordariomycetes</taxon>
        <taxon>Hypocreomycetidae</taxon>
        <taxon>Hypocreales</taxon>
        <taxon>Nectriaceae</taxon>
        <taxon>Fusarium</taxon>
        <taxon>Fusarium tricinctum species complex</taxon>
    </lineage>
</organism>
<dbReference type="OrthoDB" id="3437960at2759"/>
<dbReference type="PROSITE" id="PS50157">
    <property type="entry name" value="ZINC_FINGER_C2H2_2"/>
    <property type="match status" value="2"/>
</dbReference>
<dbReference type="GO" id="GO:0008270">
    <property type="term" value="F:zinc ion binding"/>
    <property type="evidence" value="ECO:0007669"/>
    <property type="project" value="UniProtKB-KW"/>
</dbReference>
<sequence length="147" mass="17457">MQQHLDTVSPDSNSIPADTSTDNSSGSETNKRQFEEDAVIRLKNNEFREHGKWLCNRPNCDKSFQENRKRNNHLRSHLLPVHCSWPGCSHRAAWQKCMRRHYETHRSRRTFQCLLCDEWFTRKCNLRRHEKESHGGKKRARKVDVAT</sequence>
<evidence type="ECO:0000256" key="2">
    <source>
        <dbReference type="ARBA" id="ARBA00022723"/>
    </source>
</evidence>
<dbReference type="SMART" id="SM00355">
    <property type="entry name" value="ZnF_C2H2"/>
    <property type="match status" value="3"/>
</dbReference>
<feature type="region of interest" description="Disordered" evidence="9">
    <location>
        <begin position="1"/>
        <end position="35"/>
    </location>
</feature>
<dbReference type="EMBL" id="JAGPXF010000004">
    <property type="protein sequence ID" value="KAH7246243.1"/>
    <property type="molecule type" value="Genomic_DNA"/>
</dbReference>
<name>A0A8K0RY99_9HYPO</name>
<dbReference type="Gene3D" id="3.30.160.60">
    <property type="entry name" value="Classic Zinc Finger"/>
    <property type="match status" value="1"/>
</dbReference>
<dbReference type="InterPro" id="IPR051061">
    <property type="entry name" value="Zinc_finger_trans_reg"/>
</dbReference>
<accession>A0A8K0RY99</accession>
<gene>
    <name evidence="11" type="ORF">BKA59DRAFT_191862</name>
</gene>
<comment type="caution">
    <text evidence="11">The sequence shown here is derived from an EMBL/GenBank/DDBJ whole genome shotgun (WGS) entry which is preliminary data.</text>
</comment>
<keyword evidence="3 8" id="KW-0863">Zinc-finger</keyword>
<dbReference type="Proteomes" id="UP000813427">
    <property type="component" value="Unassembled WGS sequence"/>
</dbReference>
<evidence type="ECO:0000256" key="4">
    <source>
        <dbReference type="ARBA" id="ARBA00022833"/>
    </source>
</evidence>
<feature type="compositionally biased region" description="Polar residues" evidence="9">
    <location>
        <begin position="1"/>
        <end position="28"/>
    </location>
</feature>
<dbReference type="PANTHER" id="PTHR46179">
    <property type="entry name" value="ZINC FINGER PROTEIN"/>
    <property type="match status" value="1"/>
</dbReference>
<dbReference type="SUPFAM" id="SSF57667">
    <property type="entry name" value="beta-beta-alpha zinc fingers"/>
    <property type="match status" value="1"/>
</dbReference>
<evidence type="ECO:0000256" key="9">
    <source>
        <dbReference type="SAM" id="MobiDB-lite"/>
    </source>
</evidence>
<feature type="domain" description="C2H2-type" evidence="10">
    <location>
        <begin position="53"/>
        <end position="77"/>
    </location>
</feature>
<dbReference type="GO" id="GO:0005634">
    <property type="term" value="C:nucleus"/>
    <property type="evidence" value="ECO:0007669"/>
    <property type="project" value="UniProtKB-SubCell"/>
</dbReference>
<keyword evidence="12" id="KW-1185">Reference proteome</keyword>